<proteinExistence type="predicted"/>
<dbReference type="InterPro" id="IPR050109">
    <property type="entry name" value="HTH-type_TetR-like_transc_reg"/>
</dbReference>
<reference evidence="6 7" key="1">
    <citation type="submission" date="2018-03" db="EMBL/GenBank/DDBJ databases">
        <title>Bacteriophage NCPPB3778 and a type I-E CRISPR drive the evolution of the US Biological Select Agent, Rathayibacter toxicus.</title>
        <authorList>
            <person name="Davis E.W.II."/>
            <person name="Tabima J.F."/>
            <person name="Weisberg A.J."/>
            <person name="Dantas Lopes L."/>
            <person name="Wiseman M.S."/>
            <person name="Wiseman M.S."/>
            <person name="Pupko T."/>
            <person name="Belcher M.S."/>
            <person name="Sechler A.J."/>
            <person name="Tancos M.A."/>
            <person name="Schroeder B.K."/>
            <person name="Murray T.D."/>
            <person name="Luster D.G."/>
            <person name="Schneider W.L."/>
            <person name="Rogers E."/>
            <person name="Andreote F.D."/>
            <person name="Grunwald N.J."/>
            <person name="Putnam M.L."/>
            <person name="Chang J.H."/>
        </authorList>
    </citation>
    <scope>NUCLEOTIDE SEQUENCE [LARGE SCALE GENOMIC DNA]</scope>
    <source>
        <strain evidence="6 7">DSM 15932</strain>
    </source>
</reference>
<dbReference type="InterPro" id="IPR001647">
    <property type="entry name" value="HTH_TetR"/>
</dbReference>
<sequence>MPTTTPRSTAEAQRERITTAAVHVFARTGYSATPITEVASEAGVSPAYVFRLFPGKLGVFVAAVDRCYELVASTLAAAGEASVSSDPADRLEAMTLAYIDLIADRDLIMLQSQAQSASGVPEIREAVRRGISTVVRTVSVVSGADGPAVQRFIAYGQLCHLIVQTDLGGVDSEWARIVSAGIRHHD</sequence>
<keyword evidence="2 4" id="KW-0238">DNA-binding</keyword>
<evidence type="ECO:0000256" key="2">
    <source>
        <dbReference type="ARBA" id="ARBA00023125"/>
    </source>
</evidence>
<dbReference type="SUPFAM" id="SSF46689">
    <property type="entry name" value="Homeodomain-like"/>
    <property type="match status" value="1"/>
</dbReference>
<dbReference type="AlphaFoldDB" id="A0A3T0T5V3"/>
<dbReference type="EMBL" id="CP028137">
    <property type="protein sequence ID" value="AZZ53942.1"/>
    <property type="molecule type" value="Genomic_DNA"/>
</dbReference>
<dbReference type="RefSeq" id="WP_127888311.1">
    <property type="nucleotide sequence ID" value="NZ_CP028137.1"/>
</dbReference>
<dbReference type="InterPro" id="IPR009057">
    <property type="entry name" value="Homeodomain-like_sf"/>
</dbReference>
<evidence type="ECO:0000313" key="7">
    <source>
        <dbReference type="Proteomes" id="UP000285317"/>
    </source>
</evidence>
<evidence type="ECO:0000259" key="5">
    <source>
        <dbReference type="PROSITE" id="PS50977"/>
    </source>
</evidence>
<dbReference type="PANTHER" id="PTHR30055">
    <property type="entry name" value="HTH-TYPE TRANSCRIPTIONAL REGULATOR RUTR"/>
    <property type="match status" value="1"/>
</dbReference>
<accession>A0A3T0T5V3</accession>
<evidence type="ECO:0000256" key="3">
    <source>
        <dbReference type="ARBA" id="ARBA00023163"/>
    </source>
</evidence>
<dbReference type="PANTHER" id="PTHR30055:SF234">
    <property type="entry name" value="HTH-TYPE TRANSCRIPTIONAL REGULATOR BETI"/>
    <property type="match status" value="1"/>
</dbReference>
<dbReference type="Pfam" id="PF00440">
    <property type="entry name" value="TetR_N"/>
    <property type="match status" value="1"/>
</dbReference>
<organism evidence="6 7">
    <name type="scientific">Rathayibacter festucae DSM 15932</name>
    <dbReference type="NCBI Taxonomy" id="1328866"/>
    <lineage>
        <taxon>Bacteria</taxon>
        <taxon>Bacillati</taxon>
        <taxon>Actinomycetota</taxon>
        <taxon>Actinomycetes</taxon>
        <taxon>Micrococcales</taxon>
        <taxon>Microbacteriaceae</taxon>
        <taxon>Rathayibacter</taxon>
    </lineage>
</organism>
<dbReference type="GO" id="GO:0003700">
    <property type="term" value="F:DNA-binding transcription factor activity"/>
    <property type="evidence" value="ECO:0007669"/>
    <property type="project" value="TreeGrafter"/>
</dbReference>
<protein>
    <submittedName>
        <fullName evidence="6">TetR family transcriptional regulator</fullName>
    </submittedName>
</protein>
<dbReference type="Gene3D" id="1.10.357.10">
    <property type="entry name" value="Tetracycline Repressor, domain 2"/>
    <property type="match status" value="1"/>
</dbReference>
<dbReference type="PROSITE" id="PS50977">
    <property type="entry name" value="HTH_TETR_2"/>
    <property type="match status" value="1"/>
</dbReference>
<evidence type="ECO:0000256" key="1">
    <source>
        <dbReference type="ARBA" id="ARBA00023015"/>
    </source>
</evidence>
<evidence type="ECO:0000313" key="6">
    <source>
        <dbReference type="EMBL" id="AZZ53942.1"/>
    </source>
</evidence>
<dbReference type="KEGG" id="rfs:C1I64_19170"/>
<dbReference type="GO" id="GO:0000976">
    <property type="term" value="F:transcription cis-regulatory region binding"/>
    <property type="evidence" value="ECO:0007669"/>
    <property type="project" value="TreeGrafter"/>
</dbReference>
<dbReference type="Proteomes" id="UP000285317">
    <property type="component" value="Chromosome"/>
</dbReference>
<feature type="DNA-binding region" description="H-T-H motif" evidence="4">
    <location>
        <begin position="34"/>
        <end position="53"/>
    </location>
</feature>
<keyword evidence="3" id="KW-0804">Transcription</keyword>
<keyword evidence="1" id="KW-0805">Transcription regulation</keyword>
<feature type="domain" description="HTH tetR-type" evidence="5">
    <location>
        <begin position="11"/>
        <end position="71"/>
    </location>
</feature>
<evidence type="ECO:0000256" key="4">
    <source>
        <dbReference type="PROSITE-ProRule" id="PRU00335"/>
    </source>
</evidence>
<gene>
    <name evidence="6" type="ORF">C1I64_19170</name>
</gene>
<name>A0A3T0T5V3_9MICO</name>